<evidence type="ECO:0000256" key="1">
    <source>
        <dbReference type="SAM" id="Phobius"/>
    </source>
</evidence>
<dbReference type="Proteomes" id="UP000785200">
    <property type="component" value="Unassembled WGS sequence"/>
</dbReference>
<dbReference type="PANTHER" id="PTHR23028">
    <property type="entry name" value="ACETYLTRANSFERASE"/>
    <property type="match status" value="1"/>
</dbReference>
<keyword evidence="4" id="KW-1185">Reference proteome</keyword>
<organism evidence="3 4">
    <name type="scientific">Hyphodiscus hymeniophilus</name>
    <dbReference type="NCBI Taxonomy" id="353542"/>
    <lineage>
        <taxon>Eukaryota</taxon>
        <taxon>Fungi</taxon>
        <taxon>Dikarya</taxon>
        <taxon>Ascomycota</taxon>
        <taxon>Pezizomycotina</taxon>
        <taxon>Leotiomycetes</taxon>
        <taxon>Helotiales</taxon>
        <taxon>Hyphodiscaceae</taxon>
        <taxon>Hyphodiscus</taxon>
    </lineage>
</organism>
<gene>
    <name evidence="3" type="ORF">D0Z07_9373</name>
</gene>
<feature type="transmembrane region" description="Helical" evidence="1">
    <location>
        <begin position="253"/>
        <end position="269"/>
    </location>
</feature>
<feature type="transmembrane region" description="Helical" evidence="1">
    <location>
        <begin position="335"/>
        <end position="354"/>
    </location>
</feature>
<evidence type="ECO:0000313" key="3">
    <source>
        <dbReference type="EMBL" id="KAG0644924.1"/>
    </source>
</evidence>
<proteinExistence type="predicted"/>
<keyword evidence="1" id="KW-1133">Transmembrane helix</keyword>
<keyword evidence="1" id="KW-0812">Transmembrane</keyword>
<feature type="transmembrane region" description="Helical" evidence="1">
    <location>
        <begin position="383"/>
        <end position="402"/>
    </location>
</feature>
<dbReference type="OrthoDB" id="5405781at2759"/>
<dbReference type="InterPro" id="IPR050879">
    <property type="entry name" value="Acyltransferase_3"/>
</dbReference>
<sequence length="435" mass="50617">MSVRQENVKWVDGLRGIASVLVVFTHLARAFDEDLFKSTSAEHASPRLLQYPIIRILVQGRIGVSIFSLVTGYVCALKPIRQFAAGSHEAAFTGIAKSAFRRTPRLFLPTTIATTLIWFLCQFGIFEVANRVEGWWLNYTSPNITPYIGQAIKMLILNIITTWTREWNVYDNNQWTLMHLLKGAFLVYVMLFATAYMKPRYRMMTSMGLFTYYYISNDSAFGMQFFFGTFLCDLSQHPPHIAWMNSRKWPERYLAPVLILIGLILASYPEHKPEWMRWSNYMLELSKWIFPRDPEVPRFYSGLGLEFIALGIHFSSPVKTVLSNKYLLWFGKNSFAVYLLHGSLLRWILVWMLYGVSPPGEIVKPDGSRAPAPNFKQCGRLRWYFWLPIWFVIVYAAANMWTKHVDPFCARLTQRLEAYVFEEKEVTQEKKLLPQ</sequence>
<dbReference type="InterPro" id="IPR002656">
    <property type="entry name" value="Acyl_transf_3_dom"/>
</dbReference>
<evidence type="ECO:0000313" key="4">
    <source>
        <dbReference type="Proteomes" id="UP000785200"/>
    </source>
</evidence>
<comment type="caution">
    <text evidence="3">The sequence shown here is derived from an EMBL/GenBank/DDBJ whole genome shotgun (WGS) entry which is preliminary data.</text>
</comment>
<keyword evidence="1" id="KW-0472">Membrane</keyword>
<evidence type="ECO:0000259" key="2">
    <source>
        <dbReference type="Pfam" id="PF01757"/>
    </source>
</evidence>
<protein>
    <recommendedName>
        <fullName evidence="2">Acyltransferase 3 domain-containing protein</fullName>
    </recommendedName>
</protein>
<dbReference type="GO" id="GO:0016747">
    <property type="term" value="F:acyltransferase activity, transferring groups other than amino-acyl groups"/>
    <property type="evidence" value="ECO:0007669"/>
    <property type="project" value="InterPro"/>
</dbReference>
<feature type="domain" description="Acyltransferase 3" evidence="2">
    <location>
        <begin position="9"/>
        <end position="399"/>
    </location>
</feature>
<dbReference type="PANTHER" id="PTHR23028:SF128">
    <property type="entry name" value="ACYLTRANSFERASE 3 DOMAIN-CONTAINING PROTEIN"/>
    <property type="match status" value="1"/>
</dbReference>
<feature type="transmembrane region" description="Helical" evidence="1">
    <location>
        <begin position="177"/>
        <end position="197"/>
    </location>
</feature>
<accession>A0A9P6SMF3</accession>
<dbReference type="Pfam" id="PF01757">
    <property type="entry name" value="Acyl_transf_3"/>
    <property type="match status" value="1"/>
</dbReference>
<dbReference type="AlphaFoldDB" id="A0A9P6SMF3"/>
<name>A0A9P6SMF3_9HELO</name>
<reference evidence="3" key="1">
    <citation type="submission" date="2019-07" db="EMBL/GenBank/DDBJ databases">
        <title>Hyphodiscus hymeniophilus genome sequencing and assembly.</title>
        <authorList>
            <person name="Kramer G."/>
            <person name="Nodwell J."/>
        </authorList>
    </citation>
    <scope>NUCLEOTIDE SEQUENCE</scope>
    <source>
        <strain evidence="3">ATCC 34498</strain>
    </source>
</reference>
<dbReference type="EMBL" id="VNKQ01000022">
    <property type="protein sequence ID" value="KAG0644924.1"/>
    <property type="molecule type" value="Genomic_DNA"/>
</dbReference>
<feature type="transmembrane region" description="Helical" evidence="1">
    <location>
        <begin position="106"/>
        <end position="126"/>
    </location>
</feature>